<keyword evidence="10" id="KW-1185">Reference proteome</keyword>
<evidence type="ECO:0000313" key="10">
    <source>
        <dbReference type="Proteomes" id="UP001244787"/>
    </source>
</evidence>
<dbReference type="EMBL" id="JAUGQQ010000001">
    <property type="protein sequence ID" value="MDN3723109.1"/>
    <property type="molecule type" value="Genomic_DNA"/>
</dbReference>
<dbReference type="InterPro" id="IPR001173">
    <property type="entry name" value="Glyco_trans_2-like"/>
</dbReference>
<evidence type="ECO:0000256" key="2">
    <source>
        <dbReference type="ARBA" id="ARBA00022676"/>
    </source>
</evidence>
<comment type="caution">
    <text evidence="9">The sequence shown here is derived from an EMBL/GenBank/DDBJ whole genome shotgun (WGS) entry which is preliminary data.</text>
</comment>
<comment type="subcellular location">
    <subcellularLocation>
        <location evidence="1">Membrane</location>
        <topology evidence="1">Multi-pass membrane protein</topology>
    </subcellularLocation>
</comment>
<feature type="transmembrane region" description="Helical" evidence="7">
    <location>
        <begin position="270"/>
        <end position="296"/>
    </location>
</feature>
<dbReference type="InterPro" id="IPR029044">
    <property type="entry name" value="Nucleotide-diphossugar_trans"/>
</dbReference>
<reference evidence="9 10" key="1">
    <citation type="submission" date="2023-06" db="EMBL/GenBank/DDBJ databases">
        <authorList>
            <person name="Ye Y.-Q."/>
            <person name="Du Z.-J."/>
        </authorList>
    </citation>
    <scope>NUCLEOTIDE SEQUENCE [LARGE SCALE GENOMIC DNA]</scope>
    <source>
        <strain evidence="9 10">SDUM287046</strain>
    </source>
</reference>
<evidence type="ECO:0000313" key="9">
    <source>
        <dbReference type="EMBL" id="MDN3723109.1"/>
    </source>
</evidence>
<dbReference type="PANTHER" id="PTHR48090">
    <property type="entry name" value="UNDECAPRENYL-PHOSPHATE 4-DEOXY-4-FORMAMIDO-L-ARABINOSE TRANSFERASE-RELATED"/>
    <property type="match status" value="1"/>
</dbReference>
<gene>
    <name evidence="9" type="ORF">QRD02_01840</name>
</gene>
<organism evidence="9 10">
    <name type="scientific">Aequorivita aurantiaca</name>
    <dbReference type="NCBI Taxonomy" id="3053356"/>
    <lineage>
        <taxon>Bacteria</taxon>
        <taxon>Pseudomonadati</taxon>
        <taxon>Bacteroidota</taxon>
        <taxon>Flavobacteriia</taxon>
        <taxon>Flavobacteriales</taxon>
        <taxon>Flavobacteriaceae</taxon>
        <taxon>Aequorivita</taxon>
    </lineage>
</organism>
<feature type="transmembrane region" description="Helical" evidence="7">
    <location>
        <begin position="186"/>
        <end position="204"/>
    </location>
</feature>
<proteinExistence type="predicted"/>
<evidence type="ECO:0000259" key="8">
    <source>
        <dbReference type="Pfam" id="PF00535"/>
    </source>
</evidence>
<evidence type="ECO:0000256" key="7">
    <source>
        <dbReference type="SAM" id="Phobius"/>
    </source>
</evidence>
<keyword evidence="4 7" id="KW-0812">Transmembrane</keyword>
<keyword evidence="2 9" id="KW-0328">Glycosyltransferase</keyword>
<dbReference type="EC" id="2.4.-.-" evidence="9"/>
<protein>
    <submittedName>
        <fullName evidence="9">Glycosyltransferase family 2 protein</fullName>
        <ecNumber evidence="9">2.4.-.-</ecNumber>
    </submittedName>
</protein>
<keyword evidence="6 7" id="KW-0472">Membrane</keyword>
<feature type="domain" description="Glycosyltransferase 2-like" evidence="8">
    <location>
        <begin position="11"/>
        <end position="175"/>
    </location>
</feature>
<dbReference type="Proteomes" id="UP001244787">
    <property type="component" value="Unassembled WGS sequence"/>
</dbReference>
<dbReference type="RefSeq" id="WP_290253188.1">
    <property type="nucleotide sequence ID" value="NZ_JAUGQQ010000001.1"/>
</dbReference>
<name>A0ABT8DGR3_9FLAO</name>
<evidence type="ECO:0000256" key="6">
    <source>
        <dbReference type="ARBA" id="ARBA00023136"/>
    </source>
</evidence>
<dbReference type="GO" id="GO:0016757">
    <property type="term" value="F:glycosyltransferase activity"/>
    <property type="evidence" value="ECO:0007669"/>
    <property type="project" value="UniProtKB-KW"/>
</dbReference>
<sequence>MVNQNIPKLLVIFPCYNEEKILTNSIQKFFDFFDSLLAGNYIAKESRICFVDDGSSDNTWKIISSLDDYRVNAIKLSNNFGHQKALLAGMETFNNQFDAYVTLDVDLQDDFRVIIDMLEKYQQGCDIVYGVRDDRSSDSFFKRKSAQKFYSFMEFLGVKTIVNHADFRLINNKALNSFLNFQETHLFLRAIFPAIGLEYALVYYKRLKREEGESKYPLKKMASFAGDGITSFSVKPLRFILITGLFSTLLSILFFSWALIQLLLGNVIQGWFSVIATIMFFGGIQTFAIGIIGEYIGKIFLQVKNRPRYLIAEKIIR</sequence>
<evidence type="ECO:0000256" key="4">
    <source>
        <dbReference type="ARBA" id="ARBA00022692"/>
    </source>
</evidence>
<dbReference type="InterPro" id="IPR050256">
    <property type="entry name" value="Glycosyltransferase_2"/>
</dbReference>
<evidence type="ECO:0000256" key="3">
    <source>
        <dbReference type="ARBA" id="ARBA00022679"/>
    </source>
</evidence>
<dbReference type="SUPFAM" id="SSF53448">
    <property type="entry name" value="Nucleotide-diphospho-sugar transferases"/>
    <property type="match status" value="1"/>
</dbReference>
<dbReference type="Pfam" id="PF00535">
    <property type="entry name" value="Glycos_transf_2"/>
    <property type="match status" value="1"/>
</dbReference>
<dbReference type="PANTHER" id="PTHR48090:SF1">
    <property type="entry name" value="PROPHAGE BACTOPRENOL GLUCOSYL TRANSFERASE HOMOLOG"/>
    <property type="match status" value="1"/>
</dbReference>
<dbReference type="Gene3D" id="3.90.550.10">
    <property type="entry name" value="Spore Coat Polysaccharide Biosynthesis Protein SpsA, Chain A"/>
    <property type="match status" value="1"/>
</dbReference>
<keyword evidence="3 9" id="KW-0808">Transferase</keyword>
<keyword evidence="5 7" id="KW-1133">Transmembrane helix</keyword>
<evidence type="ECO:0000256" key="1">
    <source>
        <dbReference type="ARBA" id="ARBA00004141"/>
    </source>
</evidence>
<feature type="transmembrane region" description="Helical" evidence="7">
    <location>
        <begin position="239"/>
        <end position="264"/>
    </location>
</feature>
<accession>A0ABT8DGR3</accession>
<evidence type="ECO:0000256" key="5">
    <source>
        <dbReference type="ARBA" id="ARBA00022989"/>
    </source>
</evidence>
<dbReference type="CDD" id="cd04187">
    <property type="entry name" value="DPM1_like_bac"/>
    <property type="match status" value="1"/>
</dbReference>